<feature type="non-terminal residue" evidence="1">
    <location>
        <position position="74"/>
    </location>
</feature>
<feature type="non-terminal residue" evidence="1">
    <location>
        <position position="1"/>
    </location>
</feature>
<gene>
    <name evidence="1" type="ORF">S06H3_66037</name>
</gene>
<evidence type="ECO:0000313" key="1">
    <source>
        <dbReference type="EMBL" id="GAI63212.1"/>
    </source>
</evidence>
<dbReference type="EMBL" id="BARV01044782">
    <property type="protein sequence ID" value="GAI63212.1"/>
    <property type="molecule type" value="Genomic_DNA"/>
</dbReference>
<dbReference type="AlphaFoldDB" id="X1Q3X3"/>
<sequence>KFAEAIYRGEENSCYARYSMGFTSLAWTKYFLKTEYAQSPLIKPFAEGMQYVEYPPLVEGYQEWRGRVAFPISQ</sequence>
<protein>
    <submittedName>
        <fullName evidence="1">Uncharacterized protein</fullName>
    </submittedName>
</protein>
<proteinExistence type="predicted"/>
<accession>X1Q3X3</accession>
<name>X1Q3X3_9ZZZZ</name>
<reference evidence="1" key="1">
    <citation type="journal article" date="2014" name="Front. Microbiol.">
        <title>High frequency of phylogenetically diverse reductive dehalogenase-homologous genes in deep subseafloor sedimentary metagenomes.</title>
        <authorList>
            <person name="Kawai M."/>
            <person name="Futagami T."/>
            <person name="Toyoda A."/>
            <person name="Takaki Y."/>
            <person name="Nishi S."/>
            <person name="Hori S."/>
            <person name="Arai W."/>
            <person name="Tsubouchi T."/>
            <person name="Morono Y."/>
            <person name="Uchiyama I."/>
            <person name="Ito T."/>
            <person name="Fujiyama A."/>
            <person name="Inagaki F."/>
            <person name="Takami H."/>
        </authorList>
    </citation>
    <scope>NUCLEOTIDE SEQUENCE</scope>
    <source>
        <strain evidence="1">Expedition CK06-06</strain>
    </source>
</reference>
<comment type="caution">
    <text evidence="1">The sequence shown here is derived from an EMBL/GenBank/DDBJ whole genome shotgun (WGS) entry which is preliminary data.</text>
</comment>
<organism evidence="1">
    <name type="scientific">marine sediment metagenome</name>
    <dbReference type="NCBI Taxonomy" id="412755"/>
    <lineage>
        <taxon>unclassified sequences</taxon>
        <taxon>metagenomes</taxon>
        <taxon>ecological metagenomes</taxon>
    </lineage>
</organism>